<evidence type="ECO:0000256" key="1">
    <source>
        <dbReference type="SAM" id="MobiDB-lite"/>
    </source>
</evidence>
<dbReference type="InterPro" id="IPR011991">
    <property type="entry name" value="ArsR-like_HTH"/>
</dbReference>
<feature type="region of interest" description="Disordered" evidence="1">
    <location>
        <begin position="107"/>
        <end position="127"/>
    </location>
</feature>
<dbReference type="Gene3D" id="1.10.10.10">
    <property type="entry name" value="Winged helix-like DNA-binding domain superfamily/Winged helix DNA-binding domain"/>
    <property type="match status" value="1"/>
</dbReference>
<dbReference type="Proteomes" id="UP000295748">
    <property type="component" value="Chromosome"/>
</dbReference>
<dbReference type="InterPro" id="IPR036388">
    <property type="entry name" value="WH-like_DNA-bd_sf"/>
</dbReference>
<gene>
    <name evidence="3" type="ORF">E4K62_01990</name>
</gene>
<reference evidence="3 4" key="1">
    <citation type="submission" date="2019-03" db="EMBL/GenBank/DDBJ databases">
        <authorList>
            <person name="Dong K."/>
        </authorList>
    </citation>
    <scope>NUCLEOTIDE SEQUENCE [LARGE SCALE GENOMIC DNA]</scope>
    <source>
        <strain evidence="4">dk512</strain>
    </source>
</reference>
<dbReference type="SUPFAM" id="SSF46785">
    <property type="entry name" value="Winged helix' DNA-binding domain"/>
    <property type="match status" value="1"/>
</dbReference>
<dbReference type="CDD" id="cd00090">
    <property type="entry name" value="HTH_ARSR"/>
    <property type="match status" value="1"/>
</dbReference>
<organism evidence="3 4">
    <name type="scientific">Microbacterium wangchenii</name>
    <dbReference type="NCBI Taxonomy" id="2541726"/>
    <lineage>
        <taxon>Bacteria</taxon>
        <taxon>Bacillati</taxon>
        <taxon>Actinomycetota</taxon>
        <taxon>Actinomycetes</taxon>
        <taxon>Micrococcales</taxon>
        <taxon>Microbacteriaceae</taxon>
        <taxon>Microbacterium</taxon>
    </lineage>
</organism>
<dbReference type="NCBIfam" id="NF033788">
    <property type="entry name" value="HTH_metalloreg"/>
    <property type="match status" value="1"/>
</dbReference>
<evidence type="ECO:0000313" key="3">
    <source>
        <dbReference type="EMBL" id="QBR87573.1"/>
    </source>
</evidence>
<name>A0ABX5SN68_9MICO</name>
<proteinExistence type="predicted"/>
<evidence type="ECO:0000313" key="4">
    <source>
        <dbReference type="Proteomes" id="UP000295748"/>
    </source>
</evidence>
<dbReference type="SMART" id="SM00418">
    <property type="entry name" value="HTH_ARSR"/>
    <property type="match status" value="1"/>
</dbReference>
<sequence>MKGGGVASDELSRTFGALADPTRRRLLGHLLEGPATVTALAEPIALTLAAVSKHLRVLEEAGLVRRERNGQYRPVLLDVRPLQAVSQWLRDYEAFFQRSFDALEEHLATGARIPPPPDPHDKERRRS</sequence>
<dbReference type="PANTHER" id="PTHR38600:SF2">
    <property type="entry name" value="SLL0088 PROTEIN"/>
    <property type="match status" value="1"/>
</dbReference>
<dbReference type="EMBL" id="CP038266">
    <property type="protein sequence ID" value="QBR87573.1"/>
    <property type="molecule type" value="Genomic_DNA"/>
</dbReference>
<feature type="domain" description="HTH arsR-type" evidence="2">
    <location>
        <begin position="3"/>
        <end position="97"/>
    </location>
</feature>
<accession>A0ABX5SN68</accession>
<dbReference type="PANTHER" id="PTHR38600">
    <property type="entry name" value="TRANSCRIPTIONAL REGULATORY PROTEIN"/>
    <property type="match status" value="1"/>
</dbReference>
<feature type="compositionally biased region" description="Basic and acidic residues" evidence="1">
    <location>
        <begin position="118"/>
        <end position="127"/>
    </location>
</feature>
<dbReference type="InterPro" id="IPR036390">
    <property type="entry name" value="WH_DNA-bd_sf"/>
</dbReference>
<dbReference type="InterPro" id="IPR001845">
    <property type="entry name" value="HTH_ArsR_DNA-bd_dom"/>
</dbReference>
<dbReference type="PRINTS" id="PR00778">
    <property type="entry name" value="HTHARSR"/>
</dbReference>
<keyword evidence="4" id="KW-1185">Reference proteome</keyword>
<dbReference type="PROSITE" id="PS50987">
    <property type="entry name" value="HTH_ARSR_2"/>
    <property type="match status" value="1"/>
</dbReference>
<dbReference type="Pfam" id="PF12840">
    <property type="entry name" value="HTH_20"/>
    <property type="match status" value="1"/>
</dbReference>
<evidence type="ECO:0000259" key="2">
    <source>
        <dbReference type="PROSITE" id="PS50987"/>
    </source>
</evidence>
<protein>
    <submittedName>
        <fullName evidence="3">ArsR family transcriptional regulator</fullName>
    </submittedName>
</protein>